<dbReference type="FunFam" id="3.90.180.10:FF:000015">
    <property type="entry name" value="Fatty acid synthase"/>
    <property type="match status" value="1"/>
</dbReference>
<sequence>MNSSFSNDHRDRESTSFNTMMEDIVISGISGRYPESDNIDELRENLYNHVDMITEDDRRWPIGIYDLPARLGKIKFLNKFDAQFFGVHGKQATNMDPQARILLELTYEAIADAGINPQFLRGTRTGVYIGASESEVEESLVQDISKADGYALTGCSRSMFANRISYAFDFQGPSYTMDTACSSSFLALQQAFQAIRTNQCDQAIVGGVNICVRPASSLQFHKLNMLSPDGKCHHLDSRANGYVRSESCSVIFLQRKNQAKRIYATIINAKTNTDGHKDEGITFPSYISQRNLMKEVVSEAKINPLDVVYVEAHGTGTMAGDPVETKSIANVYCVGRTQPLLIGSVKTNLGHAEPASGLNSIAKMLVTFENRMIPANLHYKSPNTSIPELINGLVKPVDENTPYDGGIVAINSFGFGGVNVHVLLKPNQKEIPKEQAAFPIIDRIPRLILATGRTEESVDHIFDFIEKNPTKITREFLSLLQDVSMTEENSGMNYRGFVLMDNQPDCVAISPKEIHRISEKRPVWFVYSGMGSQWNSMAKKLMCIDVFRKSIEKSAAILKPYEVDLMELLLSEDENALEATVSPFVAIAAIQIALTDILRLLRIEPDGIVGHSVGELGCAYADQAFDHEQMLLSAYWRGKCVEEANLPKGLMAAVGLTWDEARNRCPKGVVPACHNSLDSVTISGEYEATKKLVDRLKSENIFAREVKSCGVAFHSYFMEAIAPSLKAKLEKIIPDPKLRSDRWISSSFPKNRWNEEKSKFASPSYFVNNLTSPVLFHEAIQEIPKNAIVIEIAPHSLLQAIIKRTLGSEICYVSFMKRNYDDNLNLLLSSIGRLYKFGLNPDIKLLYPKIEYPVCRGVQSIGSLIKWDHSQTWTVCLYPEFFNPNNKSDFSIKIDLKEKSDQFFAGHCIDGRILFPATGYLYLAWQMLAKIRGQSIEKTPVEFENVTLHRATIMNNDTAVKFEVQLMESTGEFTISEGGSIVVDGRIFAPESSPLKLQSLLSTIDSRKSNDAIELSSKDIYKELRLRGYDYGSTFQGIHQASSDSKVGRLKYSNWIVLADTMLQMSILSKKSRGLYLPVRFQSVRCDPKILQGTLDNLSDDRLIPVLNDLQINSILVPGIEIQGLKVNLAPRRLNQQVPVLESYTFNLFDQQGILDQKIHSDILKYDRIFSKLITRLIDHKNSKEENNIESAIVFINENPFLSYLNNFAQENRSNNEIETLAIEFKNLIDNDIISNAYESERYLRVLINFVVENLDSSRCNIIEINRSKKFLVPIIKKNIDSFGGLPISIDYTLMNDEDDASIDNCKHKKINGLKLIVEKSEFNDLIVFKDDHSFSSTKSSPTEAKAIDYKDFLDFTYQSLKPNGFLLAVFHRETESERNFLAKLLGLQYSNENDPKEFITLAQRFGLRLIARRDDNLTSCLLLFRKINESLNIELNKFIHIHHSNPNEWIELLKRELIEVQKKSDNHRIWLIADDHPANGVVGLMKCLRLESGGQRLRCLLSSSFKNTSETLTISDADENFKTILQNDLLINVYRDGQFGTFIHLDINNDNFVETEHAFLNVATKGDLSSLRWYESDHKYWREWSVETQKKNGNLFTVYYAPLNFRDIMLASGKLPPDALPGDLALQDCILGLEFSGRDEKGQRMMGMVEAKGLATSVLLKNTDLLWPIPEDWPMDKASTVPVAYSTAYYALCVRGNLEPGETVLIHSGSGGVGQAAISICLHMKCKVFTTVGSEEKKEYLKQRFPQLDEKSFANSRDASFEQHILRETDGRGVDVVLNSLSEEKLQASVRCLAQHGRFLEIGKYDLSQNNPLGMAAFLKNITFHGILLDSLLDDGNDKSVIKDRQMVAKLVFDGIKSGAVQPLNCNLFDMNDCELAFRFMASGKHIGKVVLRIRDEELEDSKSLIKPEIKQVKALARTIFLPNKTYIIVGGLGGFGLELARWMIEKGAEKIILTSRTGPKNAYQHYCMQYFEQKKIIVKISTANIVKKEETLRLLKEASLLGPVGGIFNLAMVLNDALFENLTPEDFQVVCASKVDGTMNLDRESRQHCPELDYFVCFSSISCGRGNVGQSNYGFANSSMERICEIRRSQGLHGLAIQWGAIGDVGVVSETMGGNEIVIGGTVPQRIPSCMNVLDYFLQSTEPVCCSYVPSVRQHSSQHGSNRKDLIRSIARILGVPNVDDLSPGTSLAELGMDSLMGVEVKQFLERDYEIAFSMQELRSLTIANLLEISNAAENSQLSSSISKTNESKSDSSIQSSKRNDKLQLSSLIIEIPKEKYCRLNQIEKGKPIYFIPPIEGDFSLLKILADQIKRPVYGLNWTKNLNEFDSIEKVSKYFIDLIRIIENNARSDCYNLVGYSFGTILAFEIAIQLKRMEPRPKINLIFLDSSPIFISKSLQHYQKTRDISNRIDEFESEALVNFLMQNVSINHDEVKKQLIDSGTLEKRLKRVVEIIQTSSKMFGKDFTTEMIETAAISFIRKFWMIHQYEINQNKFDDEIILIRAKECIYKENGSQVDDDYEISKVNFRIILF</sequence>
<evidence type="ECO:0000256" key="37">
    <source>
        <dbReference type="ARBA" id="ARBA00047440"/>
    </source>
</evidence>
<comment type="catalytic activity">
    <reaction evidence="48">
        <text>(2E)-octenoyl-[ACP] + NADPH + H(+) = octanoyl-[ACP] + NADP(+)</text>
        <dbReference type="Rhea" id="RHEA:41848"/>
        <dbReference type="Rhea" id="RHEA-COMP:9635"/>
        <dbReference type="Rhea" id="RHEA-COMP:9636"/>
        <dbReference type="ChEBI" id="CHEBI:15378"/>
        <dbReference type="ChEBI" id="CHEBI:57783"/>
        <dbReference type="ChEBI" id="CHEBI:58349"/>
        <dbReference type="ChEBI" id="CHEBI:78462"/>
        <dbReference type="ChEBI" id="CHEBI:78463"/>
    </reaction>
    <physiologicalReaction direction="left-to-right" evidence="48">
        <dbReference type="Rhea" id="RHEA:41849"/>
    </physiologicalReaction>
</comment>
<dbReference type="GO" id="GO:0019171">
    <property type="term" value="F:(3R)-hydroxyacyl-[acyl-carrier-protein] dehydratase activity"/>
    <property type="evidence" value="ECO:0007669"/>
    <property type="project" value="UniProtKB-EC"/>
</dbReference>
<keyword evidence="10" id="KW-0597">Phosphoprotein</keyword>
<dbReference type="GO" id="GO:0004316">
    <property type="term" value="F:3-oxoacyl-[acyl-carrier-protein] reductase (NADPH) activity"/>
    <property type="evidence" value="ECO:0007669"/>
    <property type="project" value="UniProtKB-EC"/>
</dbReference>
<evidence type="ECO:0000256" key="27">
    <source>
        <dbReference type="ARBA" id="ARBA00023394"/>
    </source>
</evidence>
<dbReference type="SUPFAM" id="SSF47336">
    <property type="entry name" value="ACP-like"/>
    <property type="match status" value="1"/>
</dbReference>
<dbReference type="EC" id="3.1.2.14" evidence="3"/>
<comment type="catalytic activity">
    <reaction evidence="58">
        <text>3-oxododecanoyl-[ACP] + NADPH + H(+) = (3R)-hydroxydodecanoyl-[ACP] + NADP(+)</text>
        <dbReference type="Rhea" id="RHEA:41872"/>
        <dbReference type="Rhea" id="RHEA-COMP:9641"/>
        <dbReference type="Rhea" id="RHEA-COMP:9642"/>
        <dbReference type="ChEBI" id="CHEBI:15378"/>
        <dbReference type="ChEBI" id="CHEBI:57783"/>
        <dbReference type="ChEBI" id="CHEBI:58349"/>
        <dbReference type="ChEBI" id="CHEBI:78469"/>
        <dbReference type="ChEBI" id="CHEBI:78470"/>
    </reaction>
    <physiologicalReaction direction="left-to-right" evidence="58">
        <dbReference type="Rhea" id="RHEA:41873"/>
    </physiologicalReaction>
</comment>
<evidence type="ECO:0000256" key="32">
    <source>
        <dbReference type="ARBA" id="ARBA00023442"/>
    </source>
</evidence>
<comment type="function">
    <text evidence="32">Fatty acid synthetase is a multifunctional enzyme that catalyzes the de novo biosynthesis of long-chain saturated fatty acids starting from acetyl-CoA and malonyl-CoA in the presence of NADPH. This multifunctional protein contains 7 catalytic activities and a site for the binding of the prosthetic group 4'-phosphopantetheine of the acyl carrier protein ([ACP]) domain.</text>
</comment>
<comment type="catalytic activity">
    <reaction evidence="63">
        <text>octanoyl-[ACP] + malonyl-[ACP] + H(+) = 3-oxodecanoyl-[ACP] + holo-[ACP] + CO2</text>
        <dbReference type="Rhea" id="RHEA:41852"/>
        <dbReference type="Rhea" id="RHEA-COMP:9623"/>
        <dbReference type="Rhea" id="RHEA-COMP:9636"/>
        <dbReference type="Rhea" id="RHEA-COMP:9637"/>
        <dbReference type="Rhea" id="RHEA-COMP:9685"/>
        <dbReference type="ChEBI" id="CHEBI:15378"/>
        <dbReference type="ChEBI" id="CHEBI:16526"/>
        <dbReference type="ChEBI" id="CHEBI:64479"/>
        <dbReference type="ChEBI" id="CHEBI:78449"/>
        <dbReference type="ChEBI" id="CHEBI:78463"/>
        <dbReference type="ChEBI" id="CHEBI:78464"/>
    </reaction>
    <physiologicalReaction direction="left-to-right" evidence="63">
        <dbReference type="Rhea" id="RHEA:41853"/>
    </physiologicalReaction>
</comment>
<dbReference type="Gene3D" id="3.40.50.150">
    <property type="entry name" value="Vaccinia Virus protein VP39"/>
    <property type="match status" value="1"/>
</dbReference>
<dbReference type="SUPFAM" id="SSF52151">
    <property type="entry name" value="FabD/lysophospholipase-like"/>
    <property type="match status" value="1"/>
</dbReference>
<dbReference type="PROSITE" id="PS00606">
    <property type="entry name" value="KS3_1"/>
    <property type="match status" value="1"/>
</dbReference>
<evidence type="ECO:0000256" key="53">
    <source>
        <dbReference type="ARBA" id="ARBA00048704"/>
    </source>
</evidence>
<feature type="domain" description="Carrier" evidence="66">
    <location>
        <begin position="2162"/>
        <end position="2239"/>
    </location>
</feature>
<comment type="catalytic activity">
    <reaction evidence="55">
        <text>(2E)-octadecenoyl-[ACP] + NADPH + H(+) = octadecanoyl-[ACP] + NADP(+)</text>
        <dbReference type="Rhea" id="RHEA:41928"/>
        <dbReference type="Rhea" id="RHEA-COMP:9655"/>
        <dbReference type="Rhea" id="RHEA-COMP:9656"/>
        <dbReference type="ChEBI" id="CHEBI:15378"/>
        <dbReference type="ChEBI" id="CHEBI:57783"/>
        <dbReference type="ChEBI" id="CHEBI:58349"/>
        <dbReference type="ChEBI" id="CHEBI:78489"/>
        <dbReference type="ChEBI" id="CHEBI:78495"/>
    </reaction>
    <physiologicalReaction direction="left-to-right" evidence="55">
        <dbReference type="Rhea" id="RHEA:41929"/>
    </physiologicalReaction>
</comment>
<evidence type="ECO:0000313" key="70">
    <source>
        <dbReference type="Proteomes" id="UP000616769"/>
    </source>
</evidence>
<keyword evidence="20" id="KW-0443">Lipid metabolism</keyword>
<comment type="catalytic activity">
    <reaction evidence="39">
        <text>(2E)-butenoyl-[ACP] + NADPH + H(+) = butanoyl-[ACP] + NADP(+)</text>
        <dbReference type="Rhea" id="RHEA:41812"/>
        <dbReference type="Rhea" id="RHEA-COMP:9627"/>
        <dbReference type="Rhea" id="RHEA-COMP:9628"/>
        <dbReference type="ChEBI" id="CHEBI:15378"/>
        <dbReference type="ChEBI" id="CHEBI:57783"/>
        <dbReference type="ChEBI" id="CHEBI:58349"/>
        <dbReference type="ChEBI" id="CHEBI:78453"/>
        <dbReference type="ChEBI" id="CHEBI:78454"/>
    </reaction>
    <physiologicalReaction direction="left-to-right" evidence="39">
        <dbReference type="Rhea" id="RHEA:41813"/>
    </physiologicalReaction>
</comment>
<dbReference type="Gene3D" id="3.40.366.10">
    <property type="entry name" value="Malonyl-Coenzyme A Acyl Carrier Protein, domain 2"/>
    <property type="match status" value="1"/>
</dbReference>
<evidence type="ECO:0000256" key="10">
    <source>
        <dbReference type="ARBA" id="ARBA00022553"/>
    </source>
</evidence>
<evidence type="ECO:0000256" key="17">
    <source>
        <dbReference type="ARBA" id="ARBA00022990"/>
    </source>
</evidence>
<evidence type="ECO:0000256" key="34">
    <source>
        <dbReference type="ARBA" id="ARBA00047300"/>
    </source>
</evidence>
<feature type="region of interest" description="Disordered" evidence="65">
    <location>
        <begin position="2240"/>
        <end position="2260"/>
    </location>
</feature>
<dbReference type="GO" id="GO:0006633">
    <property type="term" value="P:fatty acid biosynthetic process"/>
    <property type="evidence" value="ECO:0007669"/>
    <property type="project" value="UniProtKB-UniPathway"/>
</dbReference>
<evidence type="ECO:0000256" key="46">
    <source>
        <dbReference type="ARBA" id="ARBA00048281"/>
    </source>
</evidence>
<comment type="catalytic activity">
    <reaction evidence="25">
        <text>(3R)-hydroxyhexanoyl-[ACP] = (2E)-hexenoyl-[ACP] + H2O</text>
        <dbReference type="Rhea" id="RHEA:41828"/>
        <dbReference type="Rhea" id="RHEA-COMP:9630"/>
        <dbReference type="Rhea" id="RHEA-COMP:9631"/>
        <dbReference type="ChEBI" id="CHEBI:15377"/>
        <dbReference type="ChEBI" id="CHEBI:78457"/>
        <dbReference type="ChEBI" id="CHEBI:78458"/>
    </reaction>
    <physiologicalReaction direction="left-to-right" evidence="25">
        <dbReference type="Rhea" id="RHEA:41829"/>
    </physiologicalReaction>
</comment>
<keyword evidence="14" id="KW-0276">Fatty acid metabolism</keyword>
<evidence type="ECO:0000256" key="41">
    <source>
        <dbReference type="ARBA" id="ARBA00047810"/>
    </source>
</evidence>
<evidence type="ECO:0000256" key="20">
    <source>
        <dbReference type="ARBA" id="ARBA00023098"/>
    </source>
</evidence>
<evidence type="ECO:0000256" key="44">
    <source>
        <dbReference type="ARBA" id="ARBA00047961"/>
    </source>
</evidence>
<evidence type="ECO:0000256" key="11">
    <source>
        <dbReference type="ARBA" id="ARBA00022679"/>
    </source>
</evidence>
<dbReference type="CDD" id="cd00833">
    <property type="entry name" value="PKS"/>
    <property type="match status" value="1"/>
</dbReference>
<comment type="catalytic activity">
    <reaction evidence="54">
        <text>3-oxotetradecanoyl-[ACP] + NADPH + H(+) = (3R)-hydroxytetradecanoyl-[ACP] + NADP(+)</text>
        <dbReference type="Rhea" id="RHEA:41888"/>
        <dbReference type="Rhea" id="RHEA-COMP:9645"/>
        <dbReference type="Rhea" id="RHEA-COMP:9646"/>
        <dbReference type="ChEBI" id="CHEBI:15378"/>
        <dbReference type="ChEBI" id="CHEBI:57783"/>
        <dbReference type="ChEBI" id="CHEBI:58349"/>
        <dbReference type="ChEBI" id="CHEBI:78473"/>
        <dbReference type="ChEBI" id="CHEBI:78474"/>
    </reaction>
    <physiologicalReaction direction="left-to-right" evidence="54">
        <dbReference type="Rhea" id="RHEA:41889"/>
    </physiologicalReaction>
</comment>
<dbReference type="Pfam" id="PF08659">
    <property type="entry name" value="KR"/>
    <property type="match status" value="1"/>
</dbReference>
<dbReference type="EC" id="2.3.1.85" evidence="4"/>
<dbReference type="InterPro" id="IPR032821">
    <property type="entry name" value="PKS_assoc"/>
</dbReference>
<dbReference type="GO" id="GO:0141148">
    <property type="term" value="F:enoyl-[acyl-carrier-protein] reductase (NADPH) activity"/>
    <property type="evidence" value="ECO:0007669"/>
    <property type="project" value="UniProtKB-EC"/>
</dbReference>
<dbReference type="GO" id="GO:0004313">
    <property type="term" value="F:[acyl-carrier-protein] S-acetyltransferase activity"/>
    <property type="evidence" value="ECO:0007669"/>
    <property type="project" value="UniProtKB-EC"/>
</dbReference>
<comment type="catalytic activity">
    <reaction evidence="53">
        <text>hexadecanoyl-[ACP] + H2O = hexadecanoate + holo-[ACP] + H(+)</text>
        <dbReference type="Rhea" id="RHEA:41932"/>
        <dbReference type="Rhea" id="RHEA-COMP:9652"/>
        <dbReference type="Rhea" id="RHEA-COMP:9685"/>
        <dbReference type="ChEBI" id="CHEBI:7896"/>
        <dbReference type="ChEBI" id="CHEBI:15377"/>
        <dbReference type="ChEBI" id="CHEBI:15378"/>
        <dbReference type="ChEBI" id="CHEBI:64479"/>
        <dbReference type="ChEBI" id="CHEBI:78483"/>
        <dbReference type="EC" id="3.1.2.14"/>
    </reaction>
    <physiologicalReaction direction="left-to-right" evidence="53">
        <dbReference type="Rhea" id="RHEA:41933"/>
    </physiologicalReaction>
</comment>
<evidence type="ECO:0000256" key="6">
    <source>
        <dbReference type="ARBA" id="ARBA00013191"/>
    </source>
</evidence>
<evidence type="ECO:0000256" key="62">
    <source>
        <dbReference type="ARBA" id="ARBA00049521"/>
    </source>
</evidence>
<dbReference type="InterPro" id="IPR014031">
    <property type="entry name" value="Ketoacyl_synth_C"/>
</dbReference>
<dbReference type="InterPro" id="IPR020806">
    <property type="entry name" value="PKS_PP-bd"/>
</dbReference>
<evidence type="ECO:0000256" key="26">
    <source>
        <dbReference type="ARBA" id="ARBA00023388"/>
    </source>
</evidence>
<evidence type="ECO:0000256" key="43">
    <source>
        <dbReference type="ARBA" id="ARBA00047953"/>
    </source>
</evidence>
<dbReference type="SUPFAM" id="SSF50129">
    <property type="entry name" value="GroES-like"/>
    <property type="match status" value="1"/>
</dbReference>
<evidence type="ECO:0000256" key="39">
    <source>
        <dbReference type="ARBA" id="ARBA00047500"/>
    </source>
</evidence>
<feature type="domain" description="PKS/mFAS DH" evidence="68">
    <location>
        <begin position="869"/>
        <end position="1136"/>
    </location>
</feature>
<evidence type="ECO:0000256" key="56">
    <source>
        <dbReference type="ARBA" id="ARBA00049109"/>
    </source>
</evidence>
<dbReference type="FunFam" id="1.10.1200.10:FF:000013">
    <property type="entry name" value="Fatty acid synthase"/>
    <property type="match status" value="1"/>
</dbReference>
<protein>
    <recommendedName>
        <fullName evidence="7">Fatty acid synthase</fullName>
        <ecNumber evidence="5">1.1.1.100</ecNumber>
        <ecNumber evidence="2">1.3.1.39</ecNumber>
        <ecNumber evidence="6">2.3.1.41</ecNumber>
        <ecNumber evidence="4">2.3.1.85</ecNumber>
        <ecNumber evidence="3">3.1.2.14</ecNumber>
    </recommendedName>
</protein>
<gene>
    <name evidence="69" type="ORF">QR98_0020220</name>
</gene>
<name>A0A131ZYJ9_SARSC</name>
<comment type="catalytic activity">
    <reaction evidence="36">
        <text>a (3R)-hydroxyacyl-[ACP] + NADP(+) = a 3-oxoacyl-[ACP] + NADPH + H(+)</text>
        <dbReference type="Rhea" id="RHEA:17397"/>
        <dbReference type="Rhea" id="RHEA-COMP:9916"/>
        <dbReference type="Rhea" id="RHEA-COMP:9945"/>
        <dbReference type="ChEBI" id="CHEBI:15378"/>
        <dbReference type="ChEBI" id="CHEBI:57783"/>
        <dbReference type="ChEBI" id="CHEBI:58349"/>
        <dbReference type="ChEBI" id="CHEBI:78776"/>
        <dbReference type="ChEBI" id="CHEBI:78827"/>
        <dbReference type="EC" id="1.1.1.100"/>
    </reaction>
    <physiologicalReaction direction="right-to-left" evidence="36">
        <dbReference type="Rhea" id="RHEA:17399"/>
    </physiologicalReaction>
</comment>
<dbReference type="Gene3D" id="3.30.70.3290">
    <property type="match status" value="1"/>
</dbReference>
<dbReference type="PANTHER" id="PTHR43775:SF7">
    <property type="entry name" value="FATTY ACID SYNTHASE"/>
    <property type="match status" value="1"/>
</dbReference>
<comment type="catalytic activity">
    <reaction evidence="42">
        <text>(2E)-hexenoyl-[ACP] + NADPH + H(+) = hexanoyl-[ACP] + NADP(+)</text>
        <dbReference type="Rhea" id="RHEA:41832"/>
        <dbReference type="Rhea" id="RHEA-COMP:9631"/>
        <dbReference type="Rhea" id="RHEA-COMP:9632"/>
        <dbReference type="ChEBI" id="CHEBI:15378"/>
        <dbReference type="ChEBI" id="CHEBI:57783"/>
        <dbReference type="ChEBI" id="CHEBI:58349"/>
        <dbReference type="ChEBI" id="CHEBI:78458"/>
        <dbReference type="ChEBI" id="CHEBI:78459"/>
    </reaction>
    <physiologicalReaction direction="left-to-right" evidence="42">
        <dbReference type="Rhea" id="RHEA:41833"/>
    </physiologicalReaction>
</comment>
<dbReference type="UniPathway" id="UPA00094"/>
<dbReference type="CDD" id="cd08954">
    <property type="entry name" value="KR_1_FAS_SDR_x"/>
    <property type="match status" value="1"/>
</dbReference>
<comment type="catalytic activity">
    <reaction evidence="51">
        <text>a 2,3-saturated acyl-[ACP] + NADP(+) = a (2E)-enoyl-[ACP] + NADPH + H(+)</text>
        <dbReference type="Rhea" id="RHEA:22564"/>
        <dbReference type="Rhea" id="RHEA-COMP:9925"/>
        <dbReference type="Rhea" id="RHEA-COMP:9926"/>
        <dbReference type="ChEBI" id="CHEBI:15378"/>
        <dbReference type="ChEBI" id="CHEBI:57783"/>
        <dbReference type="ChEBI" id="CHEBI:58349"/>
        <dbReference type="ChEBI" id="CHEBI:78784"/>
        <dbReference type="ChEBI" id="CHEBI:78785"/>
        <dbReference type="EC" id="1.3.1.39"/>
    </reaction>
    <physiologicalReaction direction="right-to-left" evidence="51">
        <dbReference type="Rhea" id="RHEA:22566"/>
    </physiologicalReaction>
</comment>
<dbReference type="FunFam" id="3.40.50.720:FF:000209">
    <property type="entry name" value="Polyketide synthase Pks12"/>
    <property type="match status" value="1"/>
</dbReference>
<evidence type="ECO:0000313" key="69">
    <source>
        <dbReference type="EMBL" id="KPM03589.1"/>
    </source>
</evidence>
<comment type="catalytic activity">
    <reaction evidence="28">
        <text>(3R)-hydroxytetradecanoyl-[ACP] = (2E)-tetradecenoyl-[ACP] + H2O</text>
        <dbReference type="Rhea" id="RHEA:41892"/>
        <dbReference type="Rhea" id="RHEA-COMP:9646"/>
        <dbReference type="Rhea" id="RHEA-COMP:9647"/>
        <dbReference type="ChEBI" id="CHEBI:15377"/>
        <dbReference type="ChEBI" id="CHEBI:78474"/>
        <dbReference type="ChEBI" id="CHEBI:78475"/>
    </reaction>
    <physiologicalReaction direction="left-to-right" evidence="28">
        <dbReference type="Rhea" id="RHEA:41893"/>
    </physiologicalReaction>
</comment>
<evidence type="ECO:0000256" key="57">
    <source>
        <dbReference type="ARBA" id="ARBA00049171"/>
    </source>
</evidence>
<dbReference type="SMART" id="SM00827">
    <property type="entry name" value="PKS_AT"/>
    <property type="match status" value="1"/>
</dbReference>
<dbReference type="SUPFAM" id="SSF53474">
    <property type="entry name" value="alpha/beta-Hydrolases"/>
    <property type="match status" value="1"/>
</dbReference>
<keyword evidence="19" id="KW-0520">NAD</keyword>
<evidence type="ECO:0000259" key="66">
    <source>
        <dbReference type="PROSITE" id="PS50075"/>
    </source>
</evidence>
<comment type="catalytic activity">
    <reaction evidence="43">
        <text>3-oxobutanoyl-[ACP] + NADPH + H(+) = (3R)-hydroxybutanoyl-[ACP] + NADP(+)</text>
        <dbReference type="Rhea" id="RHEA:41804"/>
        <dbReference type="Rhea" id="RHEA-COMP:9625"/>
        <dbReference type="Rhea" id="RHEA-COMP:9626"/>
        <dbReference type="ChEBI" id="CHEBI:15378"/>
        <dbReference type="ChEBI" id="CHEBI:57783"/>
        <dbReference type="ChEBI" id="CHEBI:58349"/>
        <dbReference type="ChEBI" id="CHEBI:78450"/>
        <dbReference type="ChEBI" id="CHEBI:78451"/>
    </reaction>
    <physiologicalReaction direction="left-to-right" evidence="43">
        <dbReference type="Rhea" id="RHEA:41805"/>
    </physiologicalReaction>
</comment>
<evidence type="ECO:0000256" key="50">
    <source>
        <dbReference type="ARBA" id="ARBA00048571"/>
    </source>
</evidence>
<dbReference type="InterPro" id="IPR036736">
    <property type="entry name" value="ACP-like_sf"/>
</dbReference>
<comment type="catalytic activity">
    <reaction evidence="62">
        <text>(2E)-decenoyl-[ACP] + NADPH + H(+) = decanoyl-[ACP] + NADP(+)</text>
        <dbReference type="Rhea" id="RHEA:41864"/>
        <dbReference type="Rhea" id="RHEA-COMP:9639"/>
        <dbReference type="Rhea" id="RHEA-COMP:9640"/>
        <dbReference type="ChEBI" id="CHEBI:15378"/>
        <dbReference type="ChEBI" id="CHEBI:57783"/>
        <dbReference type="ChEBI" id="CHEBI:58349"/>
        <dbReference type="ChEBI" id="CHEBI:78467"/>
        <dbReference type="ChEBI" id="CHEBI:78468"/>
    </reaction>
    <physiologicalReaction direction="left-to-right" evidence="62">
        <dbReference type="Rhea" id="RHEA:41865"/>
    </physiologicalReaction>
</comment>
<evidence type="ECO:0000256" key="7">
    <source>
        <dbReference type="ARBA" id="ARBA00018769"/>
    </source>
</evidence>
<comment type="catalytic activity">
    <reaction evidence="40">
        <text>dodecanoyl-[ACP] + malonyl-[ACP] + H(+) = 3-oxotetradecanoyl-[ACP] + holo-[ACP] + CO2</text>
        <dbReference type="Rhea" id="RHEA:41884"/>
        <dbReference type="Rhea" id="RHEA-COMP:9623"/>
        <dbReference type="Rhea" id="RHEA-COMP:9644"/>
        <dbReference type="Rhea" id="RHEA-COMP:9645"/>
        <dbReference type="Rhea" id="RHEA-COMP:9685"/>
        <dbReference type="ChEBI" id="CHEBI:15378"/>
        <dbReference type="ChEBI" id="CHEBI:16526"/>
        <dbReference type="ChEBI" id="CHEBI:64479"/>
        <dbReference type="ChEBI" id="CHEBI:65264"/>
        <dbReference type="ChEBI" id="CHEBI:78449"/>
        <dbReference type="ChEBI" id="CHEBI:78473"/>
    </reaction>
    <physiologicalReaction direction="left-to-right" evidence="40">
        <dbReference type="Rhea" id="RHEA:41885"/>
    </physiologicalReaction>
</comment>
<dbReference type="SMART" id="SM00825">
    <property type="entry name" value="PKS_KS"/>
    <property type="match status" value="1"/>
</dbReference>
<evidence type="ECO:0000256" key="54">
    <source>
        <dbReference type="ARBA" id="ARBA00048935"/>
    </source>
</evidence>
<evidence type="ECO:0000256" key="24">
    <source>
        <dbReference type="ARBA" id="ARBA00023351"/>
    </source>
</evidence>
<comment type="catalytic activity">
    <reaction evidence="24">
        <text>(3R)-hydroxydodecanoyl-[ACP] = (2E)-dodecenoyl-[ACP] + H2O</text>
        <dbReference type="Rhea" id="RHEA:41876"/>
        <dbReference type="Rhea" id="RHEA-COMP:9642"/>
        <dbReference type="Rhea" id="RHEA-COMP:9643"/>
        <dbReference type="ChEBI" id="CHEBI:15377"/>
        <dbReference type="ChEBI" id="CHEBI:78470"/>
        <dbReference type="ChEBI" id="CHEBI:78472"/>
    </reaction>
    <physiologicalReaction direction="left-to-right" evidence="24">
        <dbReference type="Rhea" id="RHEA:41877"/>
    </physiologicalReaction>
</comment>
<dbReference type="Proteomes" id="UP000616769">
    <property type="component" value="Unassembled WGS sequence"/>
</dbReference>
<evidence type="ECO:0000256" key="49">
    <source>
        <dbReference type="ARBA" id="ARBA00048506"/>
    </source>
</evidence>
<evidence type="ECO:0000256" key="19">
    <source>
        <dbReference type="ARBA" id="ARBA00023027"/>
    </source>
</evidence>
<dbReference type="Gene3D" id="3.90.180.10">
    <property type="entry name" value="Medium-chain alcohol dehydrogenases, catalytic domain"/>
    <property type="match status" value="1"/>
</dbReference>
<dbReference type="VEuPathDB" id="VectorBase:SSCA001954"/>
<dbReference type="InterPro" id="IPR029063">
    <property type="entry name" value="SAM-dependent_MTases_sf"/>
</dbReference>
<dbReference type="SMART" id="SM00829">
    <property type="entry name" value="PKS_ER"/>
    <property type="match status" value="1"/>
</dbReference>
<comment type="catalytic activity">
    <reaction evidence="38">
        <text>tetradecanoyl-[ACP] + malonyl-[ACP] + H(+) = 3-oxohexadecanoyl-[ACP] + holo-[ACP] + CO2</text>
        <dbReference type="Rhea" id="RHEA:41900"/>
        <dbReference type="Rhea" id="RHEA-COMP:9623"/>
        <dbReference type="Rhea" id="RHEA-COMP:9648"/>
        <dbReference type="Rhea" id="RHEA-COMP:9649"/>
        <dbReference type="Rhea" id="RHEA-COMP:9685"/>
        <dbReference type="ChEBI" id="CHEBI:15378"/>
        <dbReference type="ChEBI" id="CHEBI:16526"/>
        <dbReference type="ChEBI" id="CHEBI:64479"/>
        <dbReference type="ChEBI" id="CHEBI:78449"/>
        <dbReference type="ChEBI" id="CHEBI:78477"/>
        <dbReference type="ChEBI" id="CHEBI:78478"/>
    </reaction>
    <physiologicalReaction direction="left-to-right" evidence="38">
        <dbReference type="Rhea" id="RHEA:41901"/>
    </physiologicalReaction>
</comment>
<evidence type="ECO:0000256" key="12">
    <source>
        <dbReference type="ARBA" id="ARBA00022799"/>
    </source>
</evidence>
<evidence type="ECO:0000256" key="65">
    <source>
        <dbReference type="SAM" id="MobiDB-lite"/>
    </source>
</evidence>
<dbReference type="OrthoDB" id="6142309at2759"/>
<dbReference type="InterPro" id="IPR018201">
    <property type="entry name" value="Ketoacyl_synth_AS"/>
</dbReference>
<evidence type="ECO:0000256" key="40">
    <source>
        <dbReference type="ARBA" id="ARBA00047578"/>
    </source>
</evidence>
<comment type="catalytic activity">
    <reaction evidence="29">
        <text>(3R)-hydroxyoctadecanoyl-[ACP] = (2E)-octadecenoyl-[ACP] + H2O</text>
        <dbReference type="Rhea" id="RHEA:41924"/>
        <dbReference type="Rhea" id="RHEA-COMP:9654"/>
        <dbReference type="Rhea" id="RHEA-COMP:9655"/>
        <dbReference type="ChEBI" id="CHEBI:15377"/>
        <dbReference type="ChEBI" id="CHEBI:78488"/>
        <dbReference type="ChEBI" id="CHEBI:78489"/>
    </reaction>
    <physiologicalReaction direction="left-to-right" evidence="29">
        <dbReference type="Rhea" id="RHEA:41925"/>
    </physiologicalReaction>
</comment>
<comment type="catalytic activity">
    <reaction evidence="41">
        <text>(2E)-hexadecenoyl-[ACP] + NADPH + H(+) = hexadecanoyl-[ACP] + NADP(+)</text>
        <dbReference type="Rhea" id="RHEA:41912"/>
        <dbReference type="Rhea" id="RHEA-COMP:9651"/>
        <dbReference type="Rhea" id="RHEA-COMP:9652"/>
        <dbReference type="ChEBI" id="CHEBI:15378"/>
        <dbReference type="ChEBI" id="CHEBI:57783"/>
        <dbReference type="ChEBI" id="CHEBI:58349"/>
        <dbReference type="ChEBI" id="CHEBI:78481"/>
        <dbReference type="ChEBI" id="CHEBI:78483"/>
    </reaction>
    <physiologicalReaction direction="left-to-right" evidence="41">
        <dbReference type="Rhea" id="RHEA:41913"/>
    </physiologicalReaction>
</comment>
<comment type="catalytic activity">
    <reaction evidence="35">
        <text>hexanoyl-[ACP] + malonyl-[ACP] + H(+) = 3-oxooctanoyl-[ACP] + holo-[ACP] + CO2</text>
        <dbReference type="Rhea" id="RHEA:41836"/>
        <dbReference type="Rhea" id="RHEA-COMP:9623"/>
        <dbReference type="Rhea" id="RHEA-COMP:9632"/>
        <dbReference type="Rhea" id="RHEA-COMP:9633"/>
        <dbReference type="Rhea" id="RHEA-COMP:9685"/>
        <dbReference type="ChEBI" id="CHEBI:15378"/>
        <dbReference type="ChEBI" id="CHEBI:16526"/>
        <dbReference type="ChEBI" id="CHEBI:64479"/>
        <dbReference type="ChEBI" id="CHEBI:78449"/>
        <dbReference type="ChEBI" id="CHEBI:78459"/>
        <dbReference type="ChEBI" id="CHEBI:78460"/>
    </reaction>
    <physiologicalReaction direction="left-to-right" evidence="35">
        <dbReference type="Rhea" id="RHEA:41837"/>
    </physiologicalReaction>
</comment>
<dbReference type="InterPro" id="IPR011032">
    <property type="entry name" value="GroES-like_sf"/>
</dbReference>
<dbReference type="PANTHER" id="PTHR43775">
    <property type="entry name" value="FATTY ACID SYNTHASE"/>
    <property type="match status" value="1"/>
</dbReference>
<dbReference type="InterPro" id="IPR050091">
    <property type="entry name" value="PKS_NRPS_Biosynth_Enz"/>
</dbReference>
<evidence type="ECO:0000256" key="42">
    <source>
        <dbReference type="ARBA" id="ARBA00047897"/>
    </source>
</evidence>
<dbReference type="GO" id="GO:0031177">
    <property type="term" value="F:phosphopantetheine binding"/>
    <property type="evidence" value="ECO:0007669"/>
    <property type="project" value="InterPro"/>
</dbReference>
<comment type="pathway">
    <text evidence="1">Lipid metabolism.</text>
</comment>
<evidence type="ECO:0000256" key="22">
    <source>
        <dbReference type="ARBA" id="ARBA00023268"/>
    </source>
</evidence>
<dbReference type="PROSITE" id="PS52004">
    <property type="entry name" value="KS3_2"/>
    <property type="match status" value="1"/>
</dbReference>
<dbReference type="PROSITE" id="PS52019">
    <property type="entry name" value="PKS_MFAS_DH"/>
    <property type="match status" value="1"/>
</dbReference>
<keyword evidence="17" id="KW-0007">Acetylation</keyword>
<dbReference type="EC" id="1.3.1.39" evidence="2"/>
<keyword evidence="8" id="KW-0596">Phosphopantetheine</keyword>
<evidence type="ECO:0000256" key="15">
    <source>
        <dbReference type="ARBA" id="ARBA00022857"/>
    </source>
</evidence>
<evidence type="ECO:0000256" key="8">
    <source>
        <dbReference type="ARBA" id="ARBA00022450"/>
    </source>
</evidence>
<comment type="catalytic activity">
    <reaction evidence="46">
        <text>(2E)-dodecenoyl-[ACP] + NADPH + H(+) = dodecanoyl-[ACP] + NADP(+)</text>
        <dbReference type="Rhea" id="RHEA:41880"/>
        <dbReference type="Rhea" id="RHEA-COMP:9643"/>
        <dbReference type="Rhea" id="RHEA-COMP:9644"/>
        <dbReference type="ChEBI" id="CHEBI:15378"/>
        <dbReference type="ChEBI" id="CHEBI:57783"/>
        <dbReference type="ChEBI" id="CHEBI:58349"/>
        <dbReference type="ChEBI" id="CHEBI:65264"/>
        <dbReference type="ChEBI" id="CHEBI:78472"/>
    </reaction>
    <physiologicalReaction direction="left-to-right" evidence="46">
        <dbReference type="Rhea" id="RHEA:41881"/>
    </physiologicalReaction>
</comment>
<dbReference type="InterPro" id="IPR029058">
    <property type="entry name" value="AB_hydrolase_fold"/>
</dbReference>
<comment type="catalytic activity">
    <reaction evidence="59">
        <text>3-oxohexadecanoyl-[ACP] + NADPH + H(+) = (3R)-hydroxyhexadecanoyl-[ACP] + NADP(+)</text>
        <dbReference type="Rhea" id="RHEA:41904"/>
        <dbReference type="Rhea" id="RHEA-COMP:9649"/>
        <dbReference type="Rhea" id="RHEA-COMP:9650"/>
        <dbReference type="ChEBI" id="CHEBI:15378"/>
        <dbReference type="ChEBI" id="CHEBI:57783"/>
        <dbReference type="ChEBI" id="CHEBI:58349"/>
        <dbReference type="ChEBI" id="CHEBI:78478"/>
        <dbReference type="ChEBI" id="CHEBI:78480"/>
    </reaction>
    <physiologicalReaction direction="left-to-right" evidence="59">
        <dbReference type="Rhea" id="RHEA:41905"/>
    </physiologicalReaction>
</comment>
<feature type="region of interest" description="C-terminal hotdog fold" evidence="64">
    <location>
        <begin position="1012"/>
        <end position="1136"/>
    </location>
</feature>
<evidence type="ECO:0000256" key="13">
    <source>
        <dbReference type="ARBA" id="ARBA00022801"/>
    </source>
</evidence>
<dbReference type="InterPro" id="IPR013968">
    <property type="entry name" value="PKS_KR"/>
</dbReference>
<dbReference type="Gene3D" id="3.40.47.10">
    <property type="match status" value="1"/>
</dbReference>
<keyword evidence="15" id="KW-0521">NADP</keyword>
<dbReference type="Pfam" id="PF02801">
    <property type="entry name" value="Ketoacyl-synt_C"/>
    <property type="match status" value="1"/>
</dbReference>
<dbReference type="GO" id="GO:0016297">
    <property type="term" value="F:fatty acyl-[ACP] hydrolase activity"/>
    <property type="evidence" value="ECO:0007669"/>
    <property type="project" value="UniProtKB-EC"/>
</dbReference>
<evidence type="ECO:0000256" key="38">
    <source>
        <dbReference type="ARBA" id="ARBA00047451"/>
    </source>
</evidence>
<dbReference type="Gene3D" id="1.10.1200.10">
    <property type="entry name" value="ACP-like"/>
    <property type="match status" value="1"/>
</dbReference>
<evidence type="ECO:0000256" key="48">
    <source>
        <dbReference type="ARBA" id="ARBA00048420"/>
    </source>
</evidence>
<dbReference type="InterPro" id="IPR057326">
    <property type="entry name" value="KR_dom"/>
</dbReference>
<proteinExistence type="predicted"/>
<comment type="catalytic activity">
    <reaction evidence="60">
        <text>3-oxooctanoyl-[ACP] + NADPH + H(+) = (3R)-hydroxyoctanoyl-[ACP] + NADP(+)</text>
        <dbReference type="Rhea" id="RHEA:41840"/>
        <dbReference type="Rhea" id="RHEA-COMP:9633"/>
        <dbReference type="Rhea" id="RHEA-COMP:9634"/>
        <dbReference type="ChEBI" id="CHEBI:15378"/>
        <dbReference type="ChEBI" id="CHEBI:57783"/>
        <dbReference type="ChEBI" id="CHEBI:58349"/>
        <dbReference type="ChEBI" id="CHEBI:78460"/>
        <dbReference type="ChEBI" id="CHEBI:78461"/>
    </reaction>
    <physiologicalReaction direction="left-to-right" evidence="60">
        <dbReference type="Rhea" id="RHEA:41841"/>
    </physiologicalReaction>
</comment>
<dbReference type="Pfam" id="PF00109">
    <property type="entry name" value="ketoacyl-synt"/>
    <property type="match status" value="1"/>
</dbReference>
<comment type="catalytic activity">
    <reaction evidence="31">
        <text>(3R)-hydroxybutanoyl-[ACP] = (2E)-butenoyl-[ACP] + H2O</text>
        <dbReference type="Rhea" id="RHEA:41808"/>
        <dbReference type="Rhea" id="RHEA-COMP:9626"/>
        <dbReference type="Rhea" id="RHEA-COMP:9627"/>
        <dbReference type="ChEBI" id="CHEBI:15377"/>
        <dbReference type="ChEBI" id="CHEBI:78451"/>
        <dbReference type="ChEBI" id="CHEBI:78453"/>
    </reaction>
    <physiologicalReaction direction="left-to-right" evidence="31">
        <dbReference type="Rhea" id="RHEA:41809"/>
    </physiologicalReaction>
</comment>
<keyword evidence="16" id="KW-0663">Pyridoxal phosphate</keyword>
<dbReference type="InterPro" id="IPR049900">
    <property type="entry name" value="PKS_mFAS_DH"/>
</dbReference>
<feature type="region of interest" description="N-terminal hotdog fold" evidence="64">
    <location>
        <begin position="869"/>
        <end position="1002"/>
    </location>
</feature>
<evidence type="ECO:0000256" key="55">
    <source>
        <dbReference type="ARBA" id="ARBA00049019"/>
    </source>
</evidence>
<evidence type="ECO:0000256" key="28">
    <source>
        <dbReference type="ARBA" id="ARBA00023398"/>
    </source>
</evidence>
<evidence type="ECO:0000259" key="68">
    <source>
        <dbReference type="PROSITE" id="PS52019"/>
    </source>
</evidence>
<evidence type="ECO:0000256" key="5">
    <source>
        <dbReference type="ARBA" id="ARBA00012948"/>
    </source>
</evidence>
<keyword evidence="18" id="KW-0560">Oxidoreductase</keyword>
<keyword evidence="11" id="KW-0808">Transferase</keyword>
<dbReference type="GO" id="GO:0004315">
    <property type="term" value="F:3-oxoacyl-[acyl-carrier-protein] synthase activity"/>
    <property type="evidence" value="ECO:0007669"/>
    <property type="project" value="UniProtKB-EC"/>
</dbReference>
<dbReference type="PROSITE" id="PS50075">
    <property type="entry name" value="CARRIER"/>
    <property type="match status" value="1"/>
</dbReference>
<evidence type="ECO:0000256" key="9">
    <source>
        <dbReference type="ARBA" id="ARBA00022516"/>
    </source>
</evidence>
<dbReference type="CDD" id="cd05195">
    <property type="entry name" value="enoyl_red"/>
    <property type="match status" value="1"/>
</dbReference>
<evidence type="ECO:0000256" key="4">
    <source>
        <dbReference type="ARBA" id="ARBA00012873"/>
    </source>
</evidence>
<dbReference type="InterPro" id="IPR001031">
    <property type="entry name" value="Thioesterase"/>
</dbReference>
<feature type="active site" description="Proton acceptor; for dehydratase activity" evidence="64">
    <location>
        <position position="907"/>
    </location>
</feature>
<keyword evidence="12" id="KW-0702">S-nitrosylation</keyword>
<dbReference type="Pfam" id="PF16197">
    <property type="entry name" value="KAsynt_C_assoc"/>
    <property type="match status" value="1"/>
</dbReference>
<dbReference type="SUPFAM" id="SSF53901">
    <property type="entry name" value="Thiolase-like"/>
    <property type="match status" value="1"/>
</dbReference>
<dbReference type="Pfam" id="PF21149">
    <property type="entry name" value="FAS_pseudo-KR"/>
    <property type="match status" value="1"/>
</dbReference>
<dbReference type="InterPro" id="IPR042104">
    <property type="entry name" value="PKS_dehydratase_sf"/>
</dbReference>
<evidence type="ECO:0000256" key="21">
    <source>
        <dbReference type="ARBA" id="ARBA00023160"/>
    </source>
</evidence>
<evidence type="ECO:0000256" key="63">
    <source>
        <dbReference type="ARBA" id="ARBA00049533"/>
    </source>
</evidence>
<evidence type="ECO:0000256" key="52">
    <source>
        <dbReference type="ARBA" id="ARBA00048691"/>
    </source>
</evidence>
<dbReference type="GO" id="GO:0004312">
    <property type="term" value="F:fatty acid synthase activity"/>
    <property type="evidence" value="ECO:0007669"/>
    <property type="project" value="UniProtKB-EC"/>
</dbReference>
<dbReference type="InterPro" id="IPR013149">
    <property type="entry name" value="ADH-like_C"/>
</dbReference>
<keyword evidence="13" id="KW-0378">Hydrolase</keyword>
<dbReference type="Gene3D" id="3.10.129.110">
    <property type="entry name" value="Polyketide synthase dehydratase"/>
    <property type="match status" value="1"/>
</dbReference>
<dbReference type="Pfam" id="PF00550">
    <property type="entry name" value="PP-binding"/>
    <property type="match status" value="1"/>
</dbReference>
<evidence type="ECO:0000256" key="60">
    <source>
        <dbReference type="ARBA" id="ARBA00049422"/>
    </source>
</evidence>
<comment type="catalytic activity">
    <reaction evidence="49">
        <text>a fatty acyl-[ACP] + malonyl-[ACP] + H(+) = a 3-oxoacyl-[ACP] + holo-[ACP] + CO2</text>
        <dbReference type="Rhea" id="RHEA:22836"/>
        <dbReference type="Rhea" id="RHEA-COMP:9623"/>
        <dbReference type="Rhea" id="RHEA-COMP:9685"/>
        <dbReference type="Rhea" id="RHEA-COMP:9916"/>
        <dbReference type="Rhea" id="RHEA-COMP:14125"/>
        <dbReference type="ChEBI" id="CHEBI:15378"/>
        <dbReference type="ChEBI" id="CHEBI:16526"/>
        <dbReference type="ChEBI" id="CHEBI:64479"/>
        <dbReference type="ChEBI" id="CHEBI:78449"/>
        <dbReference type="ChEBI" id="CHEBI:78776"/>
        <dbReference type="ChEBI" id="CHEBI:138651"/>
        <dbReference type="EC" id="2.3.1.41"/>
    </reaction>
    <physiologicalReaction direction="left-to-right" evidence="49">
        <dbReference type="Rhea" id="RHEA:22837"/>
    </physiologicalReaction>
</comment>
<evidence type="ECO:0000256" key="59">
    <source>
        <dbReference type="ARBA" id="ARBA00049414"/>
    </source>
</evidence>
<dbReference type="Gene3D" id="3.40.50.1820">
    <property type="entry name" value="alpha/beta hydrolase"/>
    <property type="match status" value="1"/>
</dbReference>
<evidence type="ECO:0000256" key="47">
    <source>
        <dbReference type="ARBA" id="ARBA00048289"/>
    </source>
</evidence>
<evidence type="ECO:0000256" key="45">
    <source>
        <dbReference type="ARBA" id="ARBA00048051"/>
    </source>
</evidence>
<comment type="catalytic activity">
    <reaction evidence="45">
        <text>hexadecanoyl-[ACP] + malonyl-[ACP] + H(+) = 3-oxooctadecanoyl-[ACP] + holo-[ACP] + CO2</text>
        <dbReference type="Rhea" id="RHEA:41916"/>
        <dbReference type="Rhea" id="RHEA-COMP:9623"/>
        <dbReference type="Rhea" id="RHEA-COMP:9652"/>
        <dbReference type="Rhea" id="RHEA-COMP:9653"/>
        <dbReference type="Rhea" id="RHEA-COMP:9685"/>
        <dbReference type="ChEBI" id="CHEBI:15378"/>
        <dbReference type="ChEBI" id="CHEBI:16526"/>
        <dbReference type="ChEBI" id="CHEBI:64479"/>
        <dbReference type="ChEBI" id="CHEBI:78449"/>
        <dbReference type="ChEBI" id="CHEBI:78483"/>
        <dbReference type="ChEBI" id="CHEBI:78487"/>
    </reaction>
    <physiologicalReaction direction="left-to-right" evidence="45">
        <dbReference type="Rhea" id="RHEA:41917"/>
    </physiologicalReaction>
</comment>
<evidence type="ECO:0000256" key="61">
    <source>
        <dbReference type="ARBA" id="ARBA00049449"/>
    </source>
</evidence>
<evidence type="ECO:0000256" key="3">
    <source>
        <dbReference type="ARBA" id="ARBA00012480"/>
    </source>
</evidence>
<dbReference type="Gene3D" id="3.40.50.720">
    <property type="entry name" value="NAD(P)-binding Rossmann-like Domain"/>
    <property type="match status" value="1"/>
</dbReference>
<dbReference type="Pfam" id="PF00107">
    <property type="entry name" value="ADH_zinc_N"/>
    <property type="match status" value="1"/>
</dbReference>
<dbReference type="InterPro" id="IPR016039">
    <property type="entry name" value="Thiolase-like"/>
</dbReference>
<dbReference type="InterPro" id="IPR020841">
    <property type="entry name" value="PKS_Beta-ketoAc_synthase_dom"/>
</dbReference>
<dbReference type="SMART" id="SM00822">
    <property type="entry name" value="PKS_KR"/>
    <property type="match status" value="1"/>
</dbReference>
<comment type="caution">
    <text evidence="69">The sequence shown here is derived from an EMBL/GenBank/DDBJ whole genome shotgun (WGS) entry which is preliminary data.</text>
</comment>
<evidence type="ECO:0000256" key="23">
    <source>
        <dbReference type="ARBA" id="ARBA00023332"/>
    </source>
</evidence>
<evidence type="ECO:0000256" key="58">
    <source>
        <dbReference type="ARBA" id="ARBA00049263"/>
    </source>
</evidence>
<evidence type="ECO:0000256" key="36">
    <source>
        <dbReference type="ARBA" id="ARBA00047400"/>
    </source>
</evidence>
<dbReference type="InterPro" id="IPR036291">
    <property type="entry name" value="NAD(P)-bd_dom_sf"/>
</dbReference>
<evidence type="ECO:0000259" key="67">
    <source>
        <dbReference type="PROSITE" id="PS52004"/>
    </source>
</evidence>
<evidence type="ECO:0000256" key="18">
    <source>
        <dbReference type="ARBA" id="ARBA00023002"/>
    </source>
</evidence>
<evidence type="ECO:0000256" key="33">
    <source>
        <dbReference type="ARBA" id="ARBA00044883"/>
    </source>
</evidence>
<evidence type="ECO:0000256" key="2">
    <source>
        <dbReference type="ARBA" id="ARBA00012004"/>
    </source>
</evidence>
<comment type="catalytic activity">
    <reaction evidence="52">
        <text>holo-[ACP] + acetyl-CoA = acetyl-[ACP] + CoA</text>
        <dbReference type="Rhea" id="RHEA:41788"/>
        <dbReference type="Rhea" id="RHEA-COMP:9621"/>
        <dbReference type="Rhea" id="RHEA-COMP:9685"/>
        <dbReference type="ChEBI" id="CHEBI:57287"/>
        <dbReference type="ChEBI" id="CHEBI:57288"/>
        <dbReference type="ChEBI" id="CHEBI:64479"/>
        <dbReference type="ChEBI" id="CHEBI:78446"/>
        <dbReference type="EC" id="2.3.1.38"/>
    </reaction>
    <physiologicalReaction direction="left-to-right" evidence="52">
        <dbReference type="Rhea" id="RHEA:41789"/>
    </physiologicalReaction>
</comment>
<evidence type="ECO:0000256" key="1">
    <source>
        <dbReference type="ARBA" id="ARBA00005189"/>
    </source>
</evidence>
<dbReference type="Pfam" id="PF00698">
    <property type="entry name" value="Acyl_transf_1"/>
    <property type="match status" value="1"/>
</dbReference>
<comment type="catalytic activity">
    <reaction evidence="27">
        <text>a (3R)-hydroxyacyl-[ACP] = a (2E)-enoyl-[ACP] + H2O</text>
        <dbReference type="Rhea" id="RHEA:13097"/>
        <dbReference type="Rhea" id="RHEA-COMP:9925"/>
        <dbReference type="Rhea" id="RHEA-COMP:9945"/>
        <dbReference type="ChEBI" id="CHEBI:15377"/>
        <dbReference type="ChEBI" id="CHEBI:78784"/>
        <dbReference type="ChEBI" id="CHEBI:78827"/>
        <dbReference type="EC" id="4.2.1.59"/>
    </reaction>
    <physiologicalReaction direction="left-to-right" evidence="27">
        <dbReference type="Rhea" id="RHEA:13098"/>
    </physiologicalReaction>
</comment>
<comment type="catalytic activity">
    <reaction evidence="30">
        <text>(3R)-hydroxyhexadecanoyl-[ACP] = (2E)-hexadecenoyl-[ACP] + H2O</text>
        <dbReference type="Rhea" id="RHEA:41908"/>
        <dbReference type="Rhea" id="RHEA-COMP:9650"/>
        <dbReference type="Rhea" id="RHEA-COMP:9651"/>
        <dbReference type="ChEBI" id="CHEBI:15377"/>
        <dbReference type="ChEBI" id="CHEBI:78480"/>
        <dbReference type="ChEBI" id="CHEBI:78481"/>
    </reaction>
    <physiologicalReaction direction="left-to-right" evidence="30">
        <dbReference type="Rhea" id="RHEA:41909"/>
    </physiologicalReaction>
</comment>
<comment type="catalytic activity">
    <reaction evidence="61">
        <text>butanoyl-[ACP] + malonyl-[ACP] + H(+) = 3-oxohexanoyl-[ACP] + holo-[ACP] + CO2</text>
        <dbReference type="Rhea" id="RHEA:41820"/>
        <dbReference type="Rhea" id="RHEA-COMP:9623"/>
        <dbReference type="Rhea" id="RHEA-COMP:9628"/>
        <dbReference type="Rhea" id="RHEA-COMP:9629"/>
        <dbReference type="Rhea" id="RHEA-COMP:9685"/>
        <dbReference type="ChEBI" id="CHEBI:15378"/>
        <dbReference type="ChEBI" id="CHEBI:16526"/>
        <dbReference type="ChEBI" id="CHEBI:64479"/>
        <dbReference type="ChEBI" id="CHEBI:78449"/>
        <dbReference type="ChEBI" id="CHEBI:78454"/>
        <dbReference type="ChEBI" id="CHEBI:78456"/>
    </reaction>
    <physiologicalReaction direction="left-to-right" evidence="61">
        <dbReference type="Rhea" id="RHEA:41821"/>
    </physiologicalReaction>
</comment>
<comment type="catalytic activity">
    <reaction evidence="33">
        <text>acetyl-CoA + n malonyl-CoA + 2n NADPH + 2n H(+) = a long-chain fatty acid + (n+1) CoA + n CO2 + 2n NADP(+).</text>
        <dbReference type="EC" id="2.3.1.85"/>
    </reaction>
</comment>
<evidence type="ECO:0000256" key="51">
    <source>
        <dbReference type="ARBA" id="ARBA00048650"/>
    </source>
</evidence>
<keyword evidence="21" id="KW-0275">Fatty acid biosynthesis</keyword>
<dbReference type="EMBL" id="JXLN01005493">
    <property type="protein sequence ID" value="KPM03589.1"/>
    <property type="molecule type" value="Genomic_DNA"/>
</dbReference>
<dbReference type="InterPro" id="IPR016035">
    <property type="entry name" value="Acyl_Trfase/lysoPLipase"/>
</dbReference>
<dbReference type="InterPro" id="IPR014043">
    <property type="entry name" value="Acyl_transferase_dom"/>
</dbReference>
<dbReference type="Pfam" id="PF00975">
    <property type="entry name" value="Thioesterase"/>
    <property type="match status" value="1"/>
</dbReference>
<accession>A0A131ZYJ9</accession>
<dbReference type="InterPro" id="IPR009081">
    <property type="entry name" value="PP-bd_ACP"/>
</dbReference>
<comment type="catalytic activity">
    <reaction evidence="37">
        <text>3-oxodecanoyl-[ACP] + NADPH + H(+) = (3R)-hydroxydecanoyl-[ACP] + NADP(+)</text>
        <dbReference type="Rhea" id="RHEA:41856"/>
        <dbReference type="Rhea" id="RHEA-COMP:9637"/>
        <dbReference type="Rhea" id="RHEA-COMP:9638"/>
        <dbReference type="ChEBI" id="CHEBI:15378"/>
        <dbReference type="ChEBI" id="CHEBI:57783"/>
        <dbReference type="ChEBI" id="CHEBI:58349"/>
        <dbReference type="ChEBI" id="CHEBI:78464"/>
        <dbReference type="ChEBI" id="CHEBI:78466"/>
    </reaction>
    <physiologicalReaction direction="left-to-right" evidence="37">
        <dbReference type="Rhea" id="RHEA:41857"/>
    </physiologicalReaction>
</comment>
<keyword evidence="22" id="KW-0511">Multifunctional enzyme</keyword>
<evidence type="ECO:0000256" key="16">
    <source>
        <dbReference type="ARBA" id="ARBA00022898"/>
    </source>
</evidence>
<dbReference type="EC" id="2.3.1.41" evidence="6"/>
<comment type="catalytic activity">
    <reaction evidence="26">
        <text>(3R)-hydroxydecanoyl-[ACP] = (2E)-decenoyl-[ACP] + H2O</text>
        <dbReference type="Rhea" id="RHEA:41860"/>
        <dbReference type="Rhea" id="RHEA-COMP:9638"/>
        <dbReference type="Rhea" id="RHEA-COMP:9639"/>
        <dbReference type="ChEBI" id="CHEBI:15377"/>
        <dbReference type="ChEBI" id="CHEBI:78466"/>
        <dbReference type="ChEBI" id="CHEBI:78467"/>
    </reaction>
    <physiologicalReaction direction="left-to-right" evidence="26">
        <dbReference type="Rhea" id="RHEA:41861"/>
    </physiologicalReaction>
</comment>
<evidence type="ECO:0000256" key="35">
    <source>
        <dbReference type="ARBA" id="ARBA00047394"/>
    </source>
</evidence>
<dbReference type="InterPro" id="IPR049391">
    <property type="entry name" value="FAS_pseudo-KR"/>
</dbReference>
<comment type="catalytic activity">
    <reaction evidence="56">
        <text>decanoyl-[ACP] + malonyl-[ACP] + H(+) = 3-oxododecanoyl-[ACP] + holo-[ACP] + CO2</text>
        <dbReference type="Rhea" id="RHEA:41868"/>
        <dbReference type="Rhea" id="RHEA-COMP:9623"/>
        <dbReference type="Rhea" id="RHEA-COMP:9640"/>
        <dbReference type="Rhea" id="RHEA-COMP:9641"/>
        <dbReference type="Rhea" id="RHEA-COMP:9685"/>
        <dbReference type="ChEBI" id="CHEBI:15378"/>
        <dbReference type="ChEBI" id="CHEBI:16526"/>
        <dbReference type="ChEBI" id="CHEBI:64479"/>
        <dbReference type="ChEBI" id="CHEBI:78449"/>
        <dbReference type="ChEBI" id="CHEBI:78468"/>
        <dbReference type="ChEBI" id="CHEBI:78469"/>
    </reaction>
    <physiologicalReaction direction="left-to-right" evidence="56">
        <dbReference type="Rhea" id="RHEA:41869"/>
    </physiologicalReaction>
</comment>
<comment type="catalytic activity">
    <reaction evidence="34">
        <text>3-oxooctadecanoyl-[ACP] + NADPH + H(+) = (3R)-hydroxyoctadecanoyl-[ACP] + NADP(+)</text>
        <dbReference type="Rhea" id="RHEA:41920"/>
        <dbReference type="Rhea" id="RHEA-COMP:9653"/>
        <dbReference type="Rhea" id="RHEA-COMP:9654"/>
        <dbReference type="ChEBI" id="CHEBI:15378"/>
        <dbReference type="ChEBI" id="CHEBI:57783"/>
        <dbReference type="ChEBI" id="CHEBI:58349"/>
        <dbReference type="ChEBI" id="CHEBI:78487"/>
        <dbReference type="ChEBI" id="CHEBI:78488"/>
    </reaction>
    <physiologicalReaction direction="left-to-right" evidence="34">
        <dbReference type="Rhea" id="RHEA:41921"/>
    </physiologicalReaction>
</comment>
<dbReference type="InterPro" id="IPR049552">
    <property type="entry name" value="PKS_DH_N"/>
</dbReference>
<dbReference type="InterPro" id="IPR001227">
    <property type="entry name" value="Ac_transferase_dom_sf"/>
</dbReference>
<evidence type="ECO:0000256" key="64">
    <source>
        <dbReference type="PROSITE-ProRule" id="PRU01363"/>
    </source>
</evidence>
<evidence type="ECO:0000256" key="25">
    <source>
        <dbReference type="ARBA" id="ARBA00023373"/>
    </source>
</evidence>
<comment type="catalytic activity">
    <reaction evidence="44">
        <text>acetyl-[ACP] + malonyl-[ACP] + H(+) = 3-oxobutanoyl-[ACP] + holo-[ACP] + CO2</text>
        <dbReference type="Rhea" id="RHEA:41800"/>
        <dbReference type="Rhea" id="RHEA-COMP:9621"/>
        <dbReference type="Rhea" id="RHEA-COMP:9623"/>
        <dbReference type="Rhea" id="RHEA-COMP:9625"/>
        <dbReference type="Rhea" id="RHEA-COMP:9685"/>
        <dbReference type="ChEBI" id="CHEBI:15378"/>
        <dbReference type="ChEBI" id="CHEBI:16526"/>
        <dbReference type="ChEBI" id="CHEBI:64479"/>
        <dbReference type="ChEBI" id="CHEBI:78446"/>
        <dbReference type="ChEBI" id="CHEBI:78449"/>
        <dbReference type="ChEBI" id="CHEBI:78450"/>
    </reaction>
    <physiologicalReaction direction="left-to-right" evidence="44">
        <dbReference type="Rhea" id="RHEA:41801"/>
    </physiologicalReaction>
</comment>
<evidence type="ECO:0000256" key="30">
    <source>
        <dbReference type="ARBA" id="ARBA00023401"/>
    </source>
</evidence>
<dbReference type="InterPro" id="IPR020843">
    <property type="entry name" value="ER"/>
</dbReference>
<evidence type="ECO:0000256" key="14">
    <source>
        <dbReference type="ARBA" id="ARBA00022832"/>
    </source>
</evidence>
<comment type="catalytic activity">
    <reaction evidence="23">
        <text>(3R)-hydroxyoctanoyl-[ACP] = (2E)-octenoyl-[ACP] + H2O</text>
        <dbReference type="Rhea" id="RHEA:41844"/>
        <dbReference type="Rhea" id="RHEA-COMP:9634"/>
        <dbReference type="Rhea" id="RHEA-COMP:9635"/>
        <dbReference type="ChEBI" id="CHEBI:15377"/>
        <dbReference type="ChEBI" id="CHEBI:78461"/>
        <dbReference type="ChEBI" id="CHEBI:78462"/>
    </reaction>
    <physiologicalReaction direction="left-to-right" evidence="23">
        <dbReference type="Rhea" id="RHEA:41845"/>
    </physiologicalReaction>
</comment>
<dbReference type="SUPFAM" id="SSF55048">
    <property type="entry name" value="Probable ACP-binding domain of malonyl-CoA ACP transacylase"/>
    <property type="match status" value="1"/>
</dbReference>
<dbReference type="EC" id="1.1.1.100" evidence="5"/>
<evidence type="ECO:0000256" key="29">
    <source>
        <dbReference type="ARBA" id="ARBA00023399"/>
    </source>
</evidence>
<feature type="active site" description="Proton donor; for dehydratase activity" evidence="64">
    <location>
        <position position="1060"/>
    </location>
</feature>
<feature type="compositionally biased region" description="Low complexity" evidence="65">
    <location>
        <begin position="2241"/>
        <end position="2259"/>
    </location>
</feature>
<organism evidence="69 70">
    <name type="scientific">Sarcoptes scabiei</name>
    <name type="common">Itch mite</name>
    <name type="synonym">Acarus scabiei</name>
    <dbReference type="NCBI Taxonomy" id="52283"/>
    <lineage>
        <taxon>Eukaryota</taxon>
        <taxon>Metazoa</taxon>
        <taxon>Ecdysozoa</taxon>
        <taxon>Arthropoda</taxon>
        <taxon>Chelicerata</taxon>
        <taxon>Arachnida</taxon>
        <taxon>Acari</taxon>
        <taxon>Acariformes</taxon>
        <taxon>Sarcoptiformes</taxon>
        <taxon>Astigmata</taxon>
        <taxon>Psoroptidia</taxon>
        <taxon>Sarcoptoidea</taxon>
        <taxon>Sarcoptidae</taxon>
        <taxon>Sarcoptinae</taxon>
        <taxon>Sarcoptes</taxon>
    </lineage>
</organism>
<dbReference type="InterPro" id="IPR014030">
    <property type="entry name" value="Ketoacyl_synth_N"/>
</dbReference>
<dbReference type="Pfam" id="PF21089">
    <property type="entry name" value="PKS_DH_N"/>
    <property type="match status" value="1"/>
</dbReference>
<dbReference type="SMART" id="SM00823">
    <property type="entry name" value="PKS_PP"/>
    <property type="match status" value="1"/>
</dbReference>
<feature type="domain" description="Ketosynthase family 3 (KS3)" evidence="67">
    <location>
        <begin position="21"/>
        <end position="426"/>
    </location>
</feature>
<keyword evidence="9" id="KW-0444">Lipid biosynthesis</keyword>
<comment type="catalytic activity">
    <reaction evidence="47">
        <text>tetradecanoyl-[ACP] + H2O = tetradecanoate + holo-[ACP] + H(+)</text>
        <dbReference type="Rhea" id="RHEA:30123"/>
        <dbReference type="Rhea" id="RHEA-COMP:9648"/>
        <dbReference type="Rhea" id="RHEA-COMP:9685"/>
        <dbReference type="ChEBI" id="CHEBI:15377"/>
        <dbReference type="ChEBI" id="CHEBI:15378"/>
        <dbReference type="ChEBI" id="CHEBI:30807"/>
        <dbReference type="ChEBI" id="CHEBI:64479"/>
        <dbReference type="ChEBI" id="CHEBI:78477"/>
        <dbReference type="EC" id="3.1.2.14"/>
    </reaction>
    <physiologicalReaction direction="left-to-right" evidence="47">
        <dbReference type="Rhea" id="RHEA:30124"/>
    </physiologicalReaction>
</comment>
<dbReference type="SUPFAM" id="SSF51735">
    <property type="entry name" value="NAD(P)-binding Rossmann-fold domains"/>
    <property type="match status" value="2"/>
</dbReference>
<comment type="catalytic activity">
    <reaction evidence="57">
        <text>(2E)-tetradecenoyl-[ACP] + NADPH + H(+) = tetradecanoyl-[ACP] + NADP(+)</text>
        <dbReference type="Rhea" id="RHEA:41896"/>
        <dbReference type="Rhea" id="RHEA-COMP:9647"/>
        <dbReference type="Rhea" id="RHEA-COMP:9648"/>
        <dbReference type="ChEBI" id="CHEBI:15378"/>
        <dbReference type="ChEBI" id="CHEBI:57783"/>
        <dbReference type="ChEBI" id="CHEBI:58349"/>
        <dbReference type="ChEBI" id="CHEBI:78475"/>
        <dbReference type="ChEBI" id="CHEBI:78477"/>
    </reaction>
    <physiologicalReaction direction="left-to-right" evidence="57">
        <dbReference type="Rhea" id="RHEA:41897"/>
    </physiologicalReaction>
</comment>
<evidence type="ECO:0000256" key="31">
    <source>
        <dbReference type="ARBA" id="ARBA00023402"/>
    </source>
</evidence>
<reference evidence="69 70" key="1">
    <citation type="journal article" date="2015" name="Parasit. Vectors">
        <title>Draft genome of the scabies mite.</title>
        <authorList>
            <person name="Rider S.D.Jr."/>
            <person name="Morgan M.S."/>
            <person name="Arlian L.G."/>
        </authorList>
    </citation>
    <scope>NUCLEOTIDE SEQUENCE [LARGE SCALE GENOMIC DNA]</scope>
    <source>
        <strain evidence="69">Arlian Lab</strain>
    </source>
</reference>
<comment type="catalytic activity">
    <reaction evidence="50">
        <text>3-oxohexanoyl-[ACP] + NADPH + H(+) = (3R)-hydroxyhexanoyl-[ACP] + NADP(+)</text>
        <dbReference type="Rhea" id="RHEA:41824"/>
        <dbReference type="Rhea" id="RHEA-COMP:9629"/>
        <dbReference type="Rhea" id="RHEA-COMP:9630"/>
        <dbReference type="ChEBI" id="CHEBI:15378"/>
        <dbReference type="ChEBI" id="CHEBI:57783"/>
        <dbReference type="ChEBI" id="CHEBI:58349"/>
        <dbReference type="ChEBI" id="CHEBI:78456"/>
        <dbReference type="ChEBI" id="CHEBI:78457"/>
    </reaction>
    <physiologicalReaction direction="left-to-right" evidence="50">
        <dbReference type="Rhea" id="RHEA:41825"/>
    </physiologicalReaction>
</comment>
<dbReference type="InterPro" id="IPR016036">
    <property type="entry name" value="Malonyl_transacylase_ACP-bd"/>
</dbReference>